<keyword evidence="11 15" id="KW-0460">Magnesium</keyword>
<dbReference type="InterPro" id="IPR015806">
    <property type="entry name" value="Pyrv_Knase_insert_dom_sf"/>
</dbReference>
<evidence type="ECO:0000256" key="4">
    <source>
        <dbReference type="ARBA" id="ARBA00008663"/>
    </source>
</evidence>
<dbReference type="PhylomeDB" id="A0A0G4EA27"/>
<keyword evidence="8" id="KW-0547">Nucleotide-binding</keyword>
<dbReference type="Gene3D" id="3.20.20.60">
    <property type="entry name" value="Phosphoenolpyruvate-binding domains"/>
    <property type="match status" value="1"/>
</dbReference>
<dbReference type="FunFam" id="2.40.33.10:FF:000001">
    <property type="entry name" value="Pyruvate kinase"/>
    <property type="match status" value="1"/>
</dbReference>
<keyword evidence="12 15" id="KW-0324">Glycolysis</keyword>
<dbReference type="Pfam" id="PF02887">
    <property type="entry name" value="PK_C"/>
    <property type="match status" value="1"/>
</dbReference>
<comment type="catalytic activity">
    <reaction evidence="14 15">
        <text>pyruvate + ATP = phosphoenolpyruvate + ADP + H(+)</text>
        <dbReference type="Rhea" id="RHEA:18157"/>
        <dbReference type="ChEBI" id="CHEBI:15361"/>
        <dbReference type="ChEBI" id="CHEBI:15378"/>
        <dbReference type="ChEBI" id="CHEBI:30616"/>
        <dbReference type="ChEBI" id="CHEBI:58702"/>
        <dbReference type="ChEBI" id="CHEBI:456216"/>
        <dbReference type="EC" id="2.7.1.40"/>
    </reaction>
</comment>
<reference evidence="18 19" key="1">
    <citation type="submission" date="2014-11" db="EMBL/GenBank/DDBJ databases">
        <authorList>
            <person name="Zhu J."/>
            <person name="Qi W."/>
            <person name="Song R."/>
        </authorList>
    </citation>
    <scope>NUCLEOTIDE SEQUENCE [LARGE SCALE GENOMIC DNA]</scope>
</reference>
<dbReference type="InterPro" id="IPR015793">
    <property type="entry name" value="Pyrv_Knase_brl"/>
</dbReference>
<evidence type="ECO:0000256" key="13">
    <source>
        <dbReference type="ARBA" id="ARBA00023317"/>
    </source>
</evidence>
<keyword evidence="19" id="KW-1185">Reference proteome</keyword>
<evidence type="ECO:0000313" key="18">
    <source>
        <dbReference type="EMBL" id="CEL92797.1"/>
    </source>
</evidence>
<dbReference type="InterPro" id="IPR036918">
    <property type="entry name" value="Pyrv_Knase_C_sf"/>
</dbReference>
<dbReference type="SUPFAM" id="SSF50800">
    <property type="entry name" value="PK beta-barrel domain-like"/>
    <property type="match status" value="1"/>
</dbReference>
<feature type="domain" description="Pyruvate kinase barrel" evidence="16">
    <location>
        <begin position="47"/>
        <end position="372"/>
    </location>
</feature>
<dbReference type="OrthoDB" id="108365at2759"/>
<dbReference type="SUPFAM" id="SSF51621">
    <property type="entry name" value="Phosphoenolpyruvate/pyruvate domain"/>
    <property type="match status" value="1"/>
</dbReference>
<evidence type="ECO:0000256" key="7">
    <source>
        <dbReference type="ARBA" id="ARBA00022723"/>
    </source>
</evidence>
<dbReference type="NCBIfam" id="NF004978">
    <property type="entry name" value="PRK06354.1"/>
    <property type="match status" value="1"/>
</dbReference>
<dbReference type="Gene3D" id="3.40.1380.20">
    <property type="entry name" value="Pyruvate kinase, C-terminal domain"/>
    <property type="match status" value="1"/>
</dbReference>
<evidence type="ECO:0000256" key="3">
    <source>
        <dbReference type="ARBA" id="ARBA00004997"/>
    </source>
</evidence>
<dbReference type="PANTHER" id="PTHR11817">
    <property type="entry name" value="PYRUVATE KINASE"/>
    <property type="match status" value="1"/>
</dbReference>
<dbReference type="GO" id="GO:0030955">
    <property type="term" value="F:potassium ion binding"/>
    <property type="evidence" value="ECO:0007669"/>
    <property type="project" value="InterPro"/>
</dbReference>
<dbReference type="VEuPathDB" id="CryptoDB:Vbra_20104"/>
<dbReference type="Gene3D" id="2.40.33.10">
    <property type="entry name" value="PK beta-barrel domain-like"/>
    <property type="match status" value="1"/>
</dbReference>
<dbReference type="UniPathway" id="UPA00109">
    <property type="reaction ID" value="UER00188"/>
</dbReference>
<dbReference type="FunCoup" id="A0A0G4EA27">
    <property type="interactions" value="73"/>
</dbReference>
<evidence type="ECO:0000313" key="19">
    <source>
        <dbReference type="Proteomes" id="UP000041254"/>
    </source>
</evidence>
<dbReference type="InterPro" id="IPR040442">
    <property type="entry name" value="Pyrv_kinase-like_dom_sf"/>
</dbReference>
<name>A0A0G4EA27_VITBC</name>
<comment type="pathway">
    <text evidence="3 15">Carbohydrate degradation; glycolysis; pyruvate from D-glyceraldehyde 3-phosphate: step 5/5.</text>
</comment>
<gene>
    <name evidence="18" type="ORF">Vbra_20104</name>
</gene>
<dbReference type="FunFam" id="3.20.20.60:FF:000001">
    <property type="entry name" value="Pyruvate kinase"/>
    <property type="match status" value="1"/>
</dbReference>
<dbReference type="PROSITE" id="PS00110">
    <property type="entry name" value="PYRUVATE_KINASE"/>
    <property type="match status" value="1"/>
</dbReference>
<organism evidence="18 19">
    <name type="scientific">Vitrella brassicaformis (strain CCMP3155)</name>
    <dbReference type="NCBI Taxonomy" id="1169540"/>
    <lineage>
        <taxon>Eukaryota</taxon>
        <taxon>Sar</taxon>
        <taxon>Alveolata</taxon>
        <taxon>Colpodellida</taxon>
        <taxon>Vitrellaceae</taxon>
        <taxon>Vitrella</taxon>
    </lineage>
</organism>
<dbReference type="STRING" id="1169540.A0A0G4EA27"/>
<keyword evidence="10" id="KW-0067">ATP-binding</keyword>
<dbReference type="GO" id="GO:0016301">
    <property type="term" value="F:kinase activity"/>
    <property type="evidence" value="ECO:0007669"/>
    <property type="project" value="UniProtKB-KW"/>
</dbReference>
<evidence type="ECO:0000256" key="11">
    <source>
        <dbReference type="ARBA" id="ARBA00022842"/>
    </source>
</evidence>
<dbReference type="NCBIfam" id="NF004491">
    <property type="entry name" value="PRK05826.1"/>
    <property type="match status" value="1"/>
</dbReference>
<dbReference type="EC" id="2.7.1.40" evidence="5 15"/>
<dbReference type="Pfam" id="PF00224">
    <property type="entry name" value="PK"/>
    <property type="match status" value="1"/>
</dbReference>
<dbReference type="InterPro" id="IPR001697">
    <property type="entry name" value="Pyr_Knase"/>
</dbReference>
<evidence type="ECO:0000259" key="17">
    <source>
        <dbReference type="Pfam" id="PF02887"/>
    </source>
</evidence>
<dbReference type="InterPro" id="IPR015813">
    <property type="entry name" value="Pyrv/PenolPyrv_kinase-like_dom"/>
</dbReference>
<evidence type="ECO:0000256" key="2">
    <source>
        <dbReference type="ARBA" id="ARBA00001958"/>
    </source>
</evidence>
<dbReference type="GO" id="GO:0006950">
    <property type="term" value="P:response to stress"/>
    <property type="evidence" value="ECO:0007669"/>
    <property type="project" value="UniProtKB-ARBA"/>
</dbReference>
<dbReference type="InterPro" id="IPR015795">
    <property type="entry name" value="Pyrv_Knase_C"/>
</dbReference>
<protein>
    <recommendedName>
        <fullName evidence="5 15">Pyruvate kinase</fullName>
        <ecNumber evidence="5 15">2.7.1.40</ecNumber>
    </recommendedName>
</protein>
<dbReference type="InParanoid" id="A0A0G4EA27"/>
<comment type="cofactor">
    <cofactor evidence="1">
        <name>Mg(2+)</name>
        <dbReference type="ChEBI" id="CHEBI:18420"/>
    </cofactor>
</comment>
<dbReference type="NCBIfam" id="TIGR01064">
    <property type="entry name" value="pyruv_kin"/>
    <property type="match status" value="1"/>
</dbReference>
<evidence type="ECO:0000256" key="1">
    <source>
        <dbReference type="ARBA" id="ARBA00001946"/>
    </source>
</evidence>
<proteinExistence type="inferred from homology"/>
<keyword evidence="13" id="KW-0670">Pyruvate</keyword>
<evidence type="ECO:0000259" key="16">
    <source>
        <dbReference type="Pfam" id="PF00224"/>
    </source>
</evidence>
<comment type="cofactor">
    <cofactor evidence="2">
        <name>K(+)</name>
        <dbReference type="ChEBI" id="CHEBI:29103"/>
    </cofactor>
</comment>
<dbReference type="OMA" id="RVHHIGE"/>
<evidence type="ECO:0000256" key="6">
    <source>
        <dbReference type="ARBA" id="ARBA00022679"/>
    </source>
</evidence>
<evidence type="ECO:0000256" key="15">
    <source>
        <dbReference type="RuleBase" id="RU000504"/>
    </source>
</evidence>
<evidence type="ECO:0000256" key="10">
    <source>
        <dbReference type="ARBA" id="ARBA00022840"/>
    </source>
</evidence>
<dbReference type="AlphaFoldDB" id="A0A0G4EA27"/>
<comment type="similarity">
    <text evidence="4 15">Belongs to the pyruvate kinase family.</text>
</comment>
<accession>A0A0G4EA27</accession>
<dbReference type="SUPFAM" id="SSF52935">
    <property type="entry name" value="PK C-terminal domain-like"/>
    <property type="match status" value="1"/>
</dbReference>
<keyword evidence="7" id="KW-0479">Metal-binding</keyword>
<dbReference type="PRINTS" id="PR01050">
    <property type="entry name" value="PYRUVTKNASE"/>
</dbReference>
<evidence type="ECO:0000256" key="14">
    <source>
        <dbReference type="ARBA" id="ARBA00048152"/>
    </source>
</evidence>
<keyword evidence="9 15" id="KW-0418">Kinase</keyword>
<dbReference type="Proteomes" id="UP000041254">
    <property type="component" value="Unassembled WGS sequence"/>
</dbReference>
<feature type="domain" description="Pyruvate kinase C-terminal" evidence="17">
    <location>
        <begin position="407"/>
        <end position="520"/>
    </location>
</feature>
<dbReference type="GO" id="GO:0005524">
    <property type="term" value="F:ATP binding"/>
    <property type="evidence" value="ECO:0007669"/>
    <property type="project" value="UniProtKB-KW"/>
</dbReference>
<dbReference type="EMBL" id="CDMY01000113">
    <property type="protein sequence ID" value="CEL92797.1"/>
    <property type="molecule type" value="Genomic_DNA"/>
</dbReference>
<dbReference type="InterPro" id="IPR011037">
    <property type="entry name" value="Pyrv_Knase-like_insert_dom_sf"/>
</dbReference>
<dbReference type="InterPro" id="IPR018209">
    <property type="entry name" value="Pyrv_Knase_AS"/>
</dbReference>
<evidence type="ECO:0000256" key="9">
    <source>
        <dbReference type="ARBA" id="ARBA00022777"/>
    </source>
</evidence>
<dbReference type="GO" id="GO:0000287">
    <property type="term" value="F:magnesium ion binding"/>
    <property type="evidence" value="ECO:0007669"/>
    <property type="project" value="InterPro"/>
</dbReference>
<evidence type="ECO:0000256" key="5">
    <source>
        <dbReference type="ARBA" id="ARBA00012142"/>
    </source>
</evidence>
<evidence type="ECO:0000256" key="8">
    <source>
        <dbReference type="ARBA" id="ARBA00022741"/>
    </source>
</evidence>
<sequence length="523" mass="56478">MGESGKEFRYHRMMSGSSILAQGLGKSTKIDLNLILSARQSTDFLYRKTKIVCTMGPSCWSVEKLVQMIDSGMNVARLNFSHGDHEAHGQTVANIQEALKQRPGKTIALLLDTKGPEIRTGFLNTDDKKIHLKAGQKLKIVTDYSFKGDSTAIACSYDKLPTSVKPGNIILMADGSVSAKVLECGKDFVMTEVLNDASVGERKNMNLPGVKVELPCIGEKDKNDILNFGIPQGCNFIAASFVQTADDVRDIRNILGPRGRHIKIIPKIENVEGLMNFDAILAECDGVMVARGDLGMEIPPEKVFLAQKMMIAKCNVAGKPIITATQMLESMTKNPRPTRAEVTDVANAVLDGTDAVMLSGETAGGDFPLEAVQTMAKVCLESESCIDYPALFRALHMSVVRPVTTPEAVCSAAVETATDIEASLIIALTETGYTARLIAKYRPPQLVLALSASESTVKHLQVHRGCLCLKVPSFQGTDHVIRNALEAAKEMGLVVPGNSVVAVHGMKEEVAGSSNLMKVVEVY</sequence>
<evidence type="ECO:0000256" key="12">
    <source>
        <dbReference type="ARBA" id="ARBA00023152"/>
    </source>
</evidence>
<keyword evidence="6 15" id="KW-0808">Transferase</keyword>
<dbReference type="GO" id="GO:0004743">
    <property type="term" value="F:pyruvate kinase activity"/>
    <property type="evidence" value="ECO:0007669"/>
    <property type="project" value="UniProtKB-EC"/>
</dbReference>